<keyword evidence="1" id="KW-0472">Membrane</keyword>
<keyword evidence="1" id="KW-0812">Transmembrane</keyword>
<feature type="non-terminal residue" evidence="2">
    <location>
        <position position="269"/>
    </location>
</feature>
<organism evidence="2 3">
    <name type="scientific">Streblomastix strix</name>
    <dbReference type="NCBI Taxonomy" id="222440"/>
    <lineage>
        <taxon>Eukaryota</taxon>
        <taxon>Metamonada</taxon>
        <taxon>Preaxostyla</taxon>
        <taxon>Oxymonadida</taxon>
        <taxon>Streblomastigidae</taxon>
        <taxon>Streblomastix</taxon>
    </lineage>
</organism>
<gene>
    <name evidence="2" type="ORF">EZS28_038634</name>
</gene>
<dbReference type="Proteomes" id="UP000324800">
    <property type="component" value="Unassembled WGS sequence"/>
</dbReference>
<feature type="transmembrane region" description="Helical" evidence="1">
    <location>
        <begin position="20"/>
        <end position="49"/>
    </location>
</feature>
<sequence>MKKMNNKKNAYKQLPSPINVKFVVNIIVSLSAELIILAGLIIVVVVFVIEYSGVAASLVISGMRPAYLAQMHYFCLRLLYPYSQIDPKDNITLMNTNPVWKDSSHVLPDRAVIMRLLIGVMGQFTKVHHNTHYGATQFTLTNDSLLDELKTGRLNTNYTTTELFSNSSCLMIDTTKCEDQPGNPEGVGTSRIYSALYPISVSGSSILTGLNSSTTQKNKRGDTNDQIRFIITAIRSDVTEGVKEQTDQILQIGVDQISLSVNVLMFMVI</sequence>
<accession>A0A5J4U648</accession>
<evidence type="ECO:0000313" key="3">
    <source>
        <dbReference type="Proteomes" id="UP000324800"/>
    </source>
</evidence>
<reference evidence="2 3" key="1">
    <citation type="submission" date="2019-03" db="EMBL/GenBank/DDBJ databases">
        <title>Single cell metagenomics reveals metabolic interactions within the superorganism composed of flagellate Streblomastix strix and complex community of Bacteroidetes bacteria on its surface.</title>
        <authorList>
            <person name="Treitli S.C."/>
            <person name="Kolisko M."/>
            <person name="Husnik F."/>
            <person name="Keeling P."/>
            <person name="Hampl V."/>
        </authorList>
    </citation>
    <scope>NUCLEOTIDE SEQUENCE [LARGE SCALE GENOMIC DNA]</scope>
    <source>
        <strain evidence="2">ST1C</strain>
    </source>
</reference>
<dbReference type="EMBL" id="SNRW01020017">
    <property type="protein sequence ID" value="KAA6365839.1"/>
    <property type="molecule type" value="Genomic_DNA"/>
</dbReference>
<comment type="caution">
    <text evidence="2">The sequence shown here is derived from an EMBL/GenBank/DDBJ whole genome shotgun (WGS) entry which is preliminary data.</text>
</comment>
<evidence type="ECO:0000256" key="1">
    <source>
        <dbReference type="SAM" id="Phobius"/>
    </source>
</evidence>
<evidence type="ECO:0000313" key="2">
    <source>
        <dbReference type="EMBL" id="KAA6365839.1"/>
    </source>
</evidence>
<proteinExistence type="predicted"/>
<dbReference type="AlphaFoldDB" id="A0A5J4U648"/>
<keyword evidence="1" id="KW-1133">Transmembrane helix</keyword>
<name>A0A5J4U648_9EUKA</name>
<protein>
    <submittedName>
        <fullName evidence="2">Uncharacterized protein</fullName>
    </submittedName>
</protein>